<dbReference type="InterPro" id="IPR036851">
    <property type="entry name" value="Chloroperoxidase-like_sf"/>
</dbReference>
<dbReference type="Pfam" id="PF01328">
    <property type="entry name" value="Peroxidase_2"/>
    <property type="match status" value="1"/>
</dbReference>
<dbReference type="PANTHER" id="PTHR33577:SF9">
    <property type="entry name" value="PEROXIDASE STCC"/>
    <property type="match status" value="1"/>
</dbReference>
<dbReference type="Gene3D" id="1.10.489.10">
    <property type="entry name" value="Chloroperoxidase-like"/>
    <property type="match status" value="1"/>
</dbReference>
<accession>A0A2K1QHV3</accession>
<evidence type="ECO:0000256" key="6">
    <source>
        <dbReference type="ARBA" id="ARBA00023004"/>
    </source>
</evidence>
<keyword evidence="2" id="KW-0575">Peroxidase</keyword>
<sequence>MSPSSLLVTLGLASCAAAFPGLSGSRQKDNLLARAAVATSSTIASPSGLPAWHPPVAGEVRSPCPGLNALANHDICPRNGKGYTIPILTDCLAKGLNMGPDFSLFVGTAGIASNPNPLAMYFDLDMISRHNVVIEHDASLSRADAFTGDNRSFNQTIWDTVTKYFDGSNVATIPTAAKAKYNRVVTEKNRDPGFSYGPVQFVFSYGETAIYLSTMGDPKTGVAPVNYINALFQEERLPYNEGWRPTKDPTTLSSLGAMVVALNAANGEIVPEGLILGEYSLKAALIGLNSVTGQIGNAALYARAQLTGAVKALLG</sequence>
<keyword evidence="5" id="KW-0560">Oxidoreductase</keyword>
<evidence type="ECO:0000313" key="11">
    <source>
        <dbReference type="Proteomes" id="UP000243797"/>
    </source>
</evidence>
<evidence type="ECO:0000256" key="8">
    <source>
        <dbReference type="SAM" id="SignalP"/>
    </source>
</evidence>
<evidence type="ECO:0000313" key="10">
    <source>
        <dbReference type="EMBL" id="PNS14734.1"/>
    </source>
</evidence>
<evidence type="ECO:0000256" key="2">
    <source>
        <dbReference type="ARBA" id="ARBA00022559"/>
    </source>
</evidence>
<comment type="cofactor">
    <cofactor evidence="1">
        <name>heme b</name>
        <dbReference type="ChEBI" id="CHEBI:60344"/>
    </cofactor>
</comment>
<feature type="signal peptide" evidence="8">
    <location>
        <begin position="1"/>
        <end position="18"/>
    </location>
</feature>
<dbReference type="OrthoDB" id="407298at2759"/>
<proteinExistence type="inferred from homology"/>
<dbReference type="SUPFAM" id="SSF47571">
    <property type="entry name" value="Cloroperoxidase"/>
    <property type="match status" value="1"/>
</dbReference>
<evidence type="ECO:0000256" key="3">
    <source>
        <dbReference type="ARBA" id="ARBA00022617"/>
    </source>
</evidence>
<keyword evidence="11" id="KW-1185">Reference proteome</keyword>
<feature type="domain" description="Heme haloperoxidase family profile" evidence="9">
    <location>
        <begin position="48"/>
        <end position="257"/>
    </location>
</feature>
<comment type="similarity">
    <text evidence="7">Belongs to the chloroperoxidase family.</text>
</comment>
<keyword evidence="3" id="KW-0349">Heme</keyword>
<dbReference type="AlphaFoldDB" id="A0A2K1QHV3"/>
<comment type="caution">
    <text evidence="10">The sequence shown here is derived from an EMBL/GenBank/DDBJ whole genome shotgun (WGS) entry which is preliminary data.</text>
</comment>
<dbReference type="PROSITE" id="PS51405">
    <property type="entry name" value="HEME_HALOPEROXIDASE"/>
    <property type="match status" value="1"/>
</dbReference>
<evidence type="ECO:0000256" key="7">
    <source>
        <dbReference type="ARBA" id="ARBA00025795"/>
    </source>
</evidence>
<dbReference type="InterPro" id="IPR000028">
    <property type="entry name" value="Chloroperoxidase"/>
</dbReference>
<keyword evidence="4" id="KW-0479">Metal-binding</keyword>
<dbReference type="STRING" id="2082308.A0A2K1QHV3"/>
<organism evidence="10 11">
    <name type="scientific">Sphaceloma murrayae</name>
    <dbReference type="NCBI Taxonomy" id="2082308"/>
    <lineage>
        <taxon>Eukaryota</taxon>
        <taxon>Fungi</taxon>
        <taxon>Dikarya</taxon>
        <taxon>Ascomycota</taxon>
        <taxon>Pezizomycotina</taxon>
        <taxon>Dothideomycetes</taxon>
        <taxon>Dothideomycetidae</taxon>
        <taxon>Myriangiales</taxon>
        <taxon>Elsinoaceae</taxon>
        <taxon>Sphaceloma</taxon>
    </lineage>
</organism>
<evidence type="ECO:0000259" key="9">
    <source>
        <dbReference type="PROSITE" id="PS51405"/>
    </source>
</evidence>
<dbReference type="EMBL" id="NKHZ01000082">
    <property type="protein sequence ID" value="PNS14734.1"/>
    <property type="molecule type" value="Genomic_DNA"/>
</dbReference>
<dbReference type="InParanoid" id="A0A2K1QHV3"/>
<gene>
    <name evidence="10" type="ORF">CAC42_1756</name>
</gene>
<dbReference type="Proteomes" id="UP000243797">
    <property type="component" value="Unassembled WGS sequence"/>
</dbReference>
<name>A0A2K1QHV3_9PEZI</name>
<evidence type="ECO:0000256" key="5">
    <source>
        <dbReference type="ARBA" id="ARBA00023002"/>
    </source>
</evidence>
<dbReference type="PANTHER" id="PTHR33577">
    <property type="entry name" value="STERIGMATOCYSTIN BIOSYNTHESIS PEROXIDASE STCC-RELATED"/>
    <property type="match status" value="1"/>
</dbReference>
<protein>
    <recommendedName>
        <fullName evidence="9">Heme haloperoxidase family profile domain-containing protein</fullName>
    </recommendedName>
</protein>
<keyword evidence="6" id="KW-0408">Iron</keyword>
<evidence type="ECO:0000256" key="1">
    <source>
        <dbReference type="ARBA" id="ARBA00001970"/>
    </source>
</evidence>
<reference evidence="10 11" key="1">
    <citation type="submission" date="2017-06" db="EMBL/GenBank/DDBJ databases">
        <title>Draft genome sequence of a variant of Elsinoe murrayae.</title>
        <authorList>
            <person name="Cheng Q."/>
        </authorList>
    </citation>
    <scope>NUCLEOTIDE SEQUENCE [LARGE SCALE GENOMIC DNA]</scope>
    <source>
        <strain evidence="10 11">CQ-2017a</strain>
    </source>
</reference>
<feature type="chain" id="PRO_5014320140" description="Heme haloperoxidase family profile domain-containing protein" evidence="8">
    <location>
        <begin position="19"/>
        <end position="315"/>
    </location>
</feature>
<dbReference type="GO" id="GO:0004601">
    <property type="term" value="F:peroxidase activity"/>
    <property type="evidence" value="ECO:0007669"/>
    <property type="project" value="UniProtKB-KW"/>
</dbReference>
<evidence type="ECO:0000256" key="4">
    <source>
        <dbReference type="ARBA" id="ARBA00022723"/>
    </source>
</evidence>
<keyword evidence="8" id="KW-0732">Signal</keyword>
<dbReference type="GO" id="GO:0046872">
    <property type="term" value="F:metal ion binding"/>
    <property type="evidence" value="ECO:0007669"/>
    <property type="project" value="UniProtKB-KW"/>
</dbReference>